<proteinExistence type="predicted"/>
<evidence type="ECO:0000256" key="1">
    <source>
        <dbReference type="SAM" id="MobiDB-lite"/>
    </source>
</evidence>
<evidence type="ECO:0000313" key="3">
    <source>
        <dbReference type="Proteomes" id="UP001576780"/>
    </source>
</evidence>
<reference evidence="2 3" key="1">
    <citation type="submission" date="2024-09" db="EMBL/GenBank/DDBJ databases">
        <title>Floridaenema gen nov. (Aerosakkonemataceae, Aerosakkonematales ord. nov., Cyanobacteria) from benthic tropical and subtropical fresh waters, with the description of four new species.</title>
        <authorList>
            <person name="Moretto J.A."/>
            <person name="Berthold D.E."/>
            <person name="Lefler F.W."/>
            <person name="Huang I.-S."/>
            <person name="Laughinghouse H. IV."/>
        </authorList>
    </citation>
    <scope>NUCLEOTIDE SEQUENCE [LARGE SCALE GENOMIC DNA]</scope>
    <source>
        <strain evidence="2 3">BLCC-F167</strain>
    </source>
</reference>
<comment type="caution">
    <text evidence="2">The sequence shown here is derived from an EMBL/GenBank/DDBJ whole genome shotgun (WGS) entry which is preliminary data.</text>
</comment>
<organism evidence="2 3">
    <name type="scientific">Floridaenema evergladense BLCC-F167</name>
    <dbReference type="NCBI Taxonomy" id="3153639"/>
    <lineage>
        <taxon>Bacteria</taxon>
        <taxon>Bacillati</taxon>
        <taxon>Cyanobacteriota</taxon>
        <taxon>Cyanophyceae</taxon>
        <taxon>Oscillatoriophycideae</taxon>
        <taxon>Aerosakkonematales</taxon>
        <taxon>Aerosakkonemataceae</taxon>
        <taxon>Floridanema</taxon>
        <taxon>Floridanema evergladense</taxon>
    </lineage>
</organism>
<sequence length="519" mass="59231">MDNKENIEWMRYKQDIERTFRKEKKQDKPKTARIGERNPSDGTYKTKKLNGRFERGIKTSNGGTNTDQIVRGIPGDNNIHRLDWRNTRSSVQSTTSKQRIVFVYIYSKIEKTKRNFYVAGSFEPIKIKELTCPADGWIASATISLLKGVYYINAKYIKVNTNPDSKLNYEENETYILQYRSDGRPLVKITSDKLIPMFFVGKSYWWCPPTMPVYDVVETGPNIKTAYKIANDFVEPFSGNVVFSDLGQGFISRVDTLYSGVWQGEIQGNKVNVSPLPAEVTLNRNAITSNQQNTDYVLDIEVSEANYSIFGREGKVYKRIHDSTPTDFNYKDIYLMTKPLQISDDGKSAIFAKIDYRKIQQGYNFSTTVNFTFTLFSNFEKGANISSGVNFDKANFDTAGFNKIFGDESSDPDFFYRDYNYWGTGFGRNMYDAGIVAFSNTGIPVNLVSWHKSTFYRIKSIGEIYSATAGIGKAELDYWEMVGEEGKLKFKKGLKTIKIKSYKIKPDNTITLHGVSFCP</sequence>
<keyword evidence="3" id="KW-1185">Reference proteome</keyword>
<feature type="compositionally biased region" description="Basic and acidic residues" evidence="1">
    <location>
        <begin position="20"/>
        <end position="39"/>
    </location>
</feature>
<gene>
    <name evidence="2" type="ORF">ACE1CA_00525</name>
</gene>
<dbReference type="RefSeq" id="WP_413275471.1">
    <property type="nucleotide sequence ID" value="NZ_JBHFNT010000004.1"/>
</dbReference>
<evidence type="ECO:0008006" key="4">
    <source>
        <dbReference type="Google" id="ProtNLM"/>
    </source>
</evidence>
<dbReference type="Proteomes" id="UP001576780">
    <property type="component" value="Unassembled WGS sequence"/>
</dbReference>
<evidence type="ECO:0000313" key="2">
    <source>
        <dbReference type="EMBL" id="MFB2832996.1"/>
    </source>
</evidence>
<dbReference type="EMBL" id="JBHFNT010000004">
    <property type="protein sequence ID" value="MFB2832996.1"/>
    <property type="molecule type" value="Genomic_DNA"/>
</dbReference>
<accession>A0ABV4WDY1</accession>
<name>A0ABV4WDY1_9CYAN</name>
<feature type="region of interest" description="Disordered" evidence="1">
    <location>
        <begin position="20"/>
        <end position="47"/>
    </location>
</feature>
<protein>
    <recommendedName>
        <fullName evidence="4">Capsid protein</fullName>
    </recommendedName>
</protein>